<reference evidence="1" key="1">
    <citation type="submission" date="2014-11" db="EMBL/GenBank/DDBJ databases">
        <authorList>
            <person name="Amaro Gonzalez C."/>
        </authorList>
    </citation>
    <scope>NUCLEOTIDE SEQUENCE</scope>
</reference>
<name>A0A0E9PID9_ANGAN</name>
<accession>A0A0E9PID9</accession>
<dbReference type="EMBL" id="GBXM01104959">
    <property type="protein sequence ID" value="JAH03618.1"/>
    <property type="molecule type" value="Transcribed_RNA"/>
</dbReference>
<evidence type="ECO:0000313" key="1">
    <source>
        <dbReference type="EMBL" id="JAH03618.1"/>
    </source>
</evidence>
<sequence>MLRFVFITIHDAFDQNQIANSRCCYATPNLH</sequence>
<dbReference type="AlphaFoldDB" id="A0A0E9PID9"/>
<protein>
    <submittedName>
        <fullName evidence="1">Uncharacterized protein</fullName>
    </submittedName>
</protein>
<proteinExistence type="predicted"/>
<reference evidence="1" key="2">
    <citation type="journal article" date="2015" name="Fish Shellfish Immunol.">
        <title>Early steps in the European eel (Anguilla anguilla)-Vibrio vulnificus interaction in the gills: Role of the RtxA13 toxin.</title>
        <authorList>
            <person name="Callol A."/>
            <person name="Pajuelo D."/>
            <person name="Ebbesson L."/>
            <person name="Teles M."/>
            <person name="MacKenzie S."/>
            <person name="Amaro C."/>
        </authorList>
    </citation>
    <scope>NUCLEOTIDE SEQUENCE</scope>
</reference>
<organism evidence="1">
    <name type="scientific">Anguilla anguilla</name>
    <name type="common">European freshwater eel</name>
    <name type="synonym">Muraena anguilla</name>
    <dbReference type="NCBI Taxonomy" id="7936"/>
    <lineage>
        <taxon>Eukaryota</taxon>
        <taxon>Metazoa</taxon>
        <taxon>Chordata</taxon>
        <taxon>Craniata</taxon>
        <taxon>Vertebrata</taxon>
        <taxon>Euteleostomi</taxon>
        <taxon>Actinopterygii</taxon>
        <taxon>Neopterygii</taxon>
        <taxon>Teleostei</taxon>
        <taxon>Anguilliformes</taxon>
        <taxon>Anguillidae</taxon>
        <taxon>Anguilla</taxon>
    </lineage>
</organism>